<dbReference type="Gene3D" id="2.60.40.1260">
    <property type="entry name" value="Lamin Tail domain"/>
    <property type="match status" value="1"/>
</dbReference>
<feature type="signal peptide" evidence="1">
    <location>
        <begin position="1"/>
        <end position="29"/>
    </location>
</feature>
<dbReference type="RefSeq" id="WP_184788553.1">
    <property type="nucleotide sequence ID" value="NZ_BONT01000076.1"/>
</dbReference>
<gene>
    <name evidence="3" type="ORF">HNR73_003553</name>
</gene>
<reference evidence="3 4" key="1">
    <citation type="submission" date="2020-08" db="EMBL/GenBank/DDBJ databases">
        <title>Genomic Encyclopedia of Type Strains, Phase IV (KMG-IV): sequencing the most valuable type-strain genomes for metagenomic binning, comparative biology and taxonomic classification.</title>
        <authorList>
            <person name="Goeker M."/>
        </authorList>
    </citation>
    <scope>NUCLEOTIDE SEQUENCE [LARGE SCALE GENOMIC DNA]</scope>
    <source>
        <strain evidence="3 4">YIM 65646</strain>
    </source>
</reference>
<dbReference type="AlphaFoldDB" id="A0A841FT37"/>
<comment type="caution">
    <text evidence="3">The sequence shown here is derived from an EMBL/GenBank/DDBJ whole genome shotgun (WGS) entry which is preliminary data.</text>
</comment>
<proteinExistence type="predicted"/>
<keyword evidence="1" id="KW-0732">Signal</keyword>
<dbReference type="EMBL" id="JACHGT010000007">
    <property type="protein sequence ID" value="MBB6035689.1"/>
    <property type="molecule type" value="Genomic_DNA"/>
</dbReference>
<organism evidence="3 4">
    <name type="scientific">Phytomonospora endophytica</name>
    <dbReference type="NCBI Taxonomy" id="714109"/>
    <lineage>
        <taxon>Bacteria</taxon>
        <taxon>Bacillati</taxon>
        <taxon>Actinomycetota</taxon>
        <taxon>Actinomycetes</taxon>
        <taxon>Micromonosporales</taxon>
        <taxon>Micromonosporaceae</taxon>
        <taxon>Phytomonospora</taxon>
    </lineage>
</organism>
<dbReference type="PROSITE" id="PS51841">
    <property type="entry name" value="LTD"/>
    <property type="match status" value="1"/>
</dbReference>
<evidence type="ECO:0000256" key="1">
    <source>
        <dbReference type="SAM" id="SignalP"/>
    </source>
</evidence>
<sequence length="158" mass="17092">MRTRRLLSAAFILVAALAANLGLSSAAHAASDPKTLHIGYIRYDSAGKDTGSNASRNDEWITVHNNYSTALTLTGYKIKDKAGHTFTFPTYRLPAKKTVTIHTGKGTASTYHLYWNSGSYIWNNTSDTAYLVKPTGGNKDTCSYPTSDDGPGIGCHSR</sequence>
<name>A0A841FT37_9ACTN</name>
<keyword evidence="4" id="KW-1185">Reference proteome</keyword>
<evidence type="ECO:0000259" key="2">
    <source>
        <dbReference type="PROSITE" id="PS51841"/>
    </source>
</evidence>
<dbReference type="Pfam" id="PF00932">
    <property type="entry name" value="LTD"/>
    <property type="match status" value="1"/>
</dbReference>
<protein>
    <recommendedName>
        <fullName evidence="2">LTD domain-containing protein</fullName>
    </recommendedName>
</protein>
<dbReference type="Proteomes" id="UP000548476">
    <property type="component" value="Unassembled WGS sequence"/>
</dbReference>
<dbReference type="SUPFAM" id="SSF74853">
    <property type="entry name" value="Lamin A/C globular tail domain"/>
    <property type="match status" value="1"/>
</dbReference>
<feature type="domain" description="LTD" evidence="2">
    <location>
        <begin position="24"/>
        <end position="146"/>
    </location>
</feature>
<dbReference type="InterPro" id="IPR036415">
    <property type="entry name" value="Lamin_tail_dom_sf"/>
</dbReference>
<evidence type="ECO:0000313" key="3">
    <source>
        <dbReference type="EMBL" id="MBB6035689.1"/>
    </source>
</evidence>
<dbReference type="InterPro" id="IPR001322">
    <property type="entry name" value="Lamin_tail_dom"/>
</dbReference>
<feature type="chain" id="PRO_5032282606" description="LTD domain-containing protein" evidence="1">
    <location>
        <begin position="30"/>
        <end position="158"/>
    </location>
</feature>
<evidence type="ECO:0000313" key="4">
    <source>
        <dbReference type="Proteomes" id="UP000548476"/>
    </source>
</evidence>
<accession>A0A841FT37</accession>